<dbReference type="AlphaFoldDB" id="A0A140IEI5"/>
<dbReference type="STRING" id="1134435.AC731_003920"/>
<keyword evidence="1" id="KW-0812">Transmembrane</keyword>
<dbReference type="NCBIfam" id="TIGR02523">
    <property type="entry name" value="type_IV_pilV"/>
    <property type="match status" value="1"/>
</dbReference>
<evidence type="ECO:0000313" key="3">
    <source>
        <dbReference type="Proteomes" id="UP000036902"/>
    </source>
</evidence>
<dbReference type="InterPro" id="IPR013362">
    <property type="entry name" value="Pilus_4_PilV"/>
</dbReference>
<dbReference type="RefSeq" id="WP_048709381.1">
    <property type="nucleotide sequence ID" value="NZ_CP014646.1"/>
</dbReference>
<keyword evidence="1" id="KW-1133">Transmembrane helix</keyword>
<proteinExistence type="predicted"/>
<protein>
    <submittedName>
        <fullName evidence="2">Type IV pilus modification protein PilV</fullName>
    </submittedName>
</protein>
<dbReference type="KEGG" id="thu:AC731_003920"/>
<evidence type="ECO:0000256" key="1">
    <source>
        <dbReference type="SAM" id="Phobius"/>
    </source>
</evidence>
<keyword evidence="1" id="KW-0472">Membrane</keyword>
<sequence>MSTVKMLRALPQGRHIAKAEQWGMALLEALIALLIFSIAVLGLIGIQANMVTNTTEAQFRSIATYIAQQKIGRIWANPSEDERAALIGAEVSQPIDPSLLPSGLSTVSAPDLGMLRVTVTWGVSPEEHEAQVAEEVPRFNNVTIDARVMEGDES</sequence>
<name>A0A140IEI5_9RHOO</name>
<organism evidence="2 3">
    <name type="scientific">Thauera humireducens</name>
    <dbReference type="NCBI Taxonomy" id="1134435"/>
    <lineage>
        <taxon>Bacteria</taxon>
        <taxon>Pseudomonadati</taxon>
        <taxon>Pseudomonadota</taxon>
        <taxon>Betaproteobacteria</taxon>
        <taxon>Rhodocyclales</taxon>
        <taxon>Zoogloeaceae</taxon>
        <taxon>Thauera</taxon>
    </lineage>
</organism>
<dbReference type="Proteomes" id="UP000036902">
    <property type="component" value="Chromosome"/>
</dbReference>
<reference evidence="3" key="1">
    <citation type="submission" date="2016-03" db="EMBL/GenBank/DDBJ databases">
        <authorList>
            <person name="Ma C."/>
            <person name="Zhou S."/>
            <person name="Yang G."/>
        </authorList>
    </citation>
    <scope>NUCLEOTIDE SEQUENCE [LARGE SCALE GENOMIC DNA]</scope>
    <source>
        <strain evidence="3">SgZ-1</strain>
    </source>
</reference>
<feature type="transmembrane region" description="Helical" evidence="1">
    <location>
        <begin position="21"/>
        <end position="46"/>
    </location>
</feature>
<gene>
    <name evidence="2" type="ORF">AC731_003920</name>
</gene>
<dbReference type="EMBL" id="CP014646">
    <property type="protein sequence ID" value="AMO36160.1"/>
    <property type="molecule type" value="Genomic_DNA"/>
</dbReference>
<accession>A0A140IEI5</accession>
<keyword evidence="3" id="KW-1185">Reference proteome</keyword>
<evidence type="ECO:0000313" key="2">
    <source>
        <dbReference type="EMBL" id="AMO36160.1"/>
    </source>
</evidence>